<accession>A0A918L282</accession>
<evidence type="ECO:0000313" key="3">
    <source>
        <dbReference type="Proteomes" id="UP000606194"/>
    </source>
</evidence>
<dbReference type="RefSeq" id="WP_229877906.1">
    <property type="nucleotide sequence ID" value="NZ_BMTL01000005.1"/>
</dbReference>
<name>A0A918L282_9ACTN</name>
<reference evidence="2" key="2">
    <citation type="submission" date="2020-09" db="EMBL/GenBank/DDBJ databases">
        <authorList>
            <person name="Sun Q."/>
            <person name="Ohkuma M."/>
        </authorList>
    </citation>
    <scope>NUCLEOTIDE SEQUENCE</scope>
    <source>
        <strain evidence="2">JCM 4386</strain>
    </source>
</reference>
<proteinExistence type="predicted"/>
<evidence type="ECO:0000313" key="2">
    <source>
        <dbReference type="EMBL" id="GGR77584.1"/>
    </source>
</evidence>
<dbReference type="AlphaFoldDB" id="A0A918L282"/>
<dbReference type="Proteomes" id="UP000606194">
    <property type="component" value="Unassembled WGS sequence"/>
</dbReference>
<keyword evidence="3" id="KW-1185">Reference proteome</keyword>
<gene>
    <name evidence="2" type="ORF">GCM10010269_16060</name>
</gene>
<evidence type="ECO:0000256" key="1">
    <source>
        <dbReference type="SAM" id="MobiDB-lite"/>
    </source>
</evidence>
<sequence length="130" mass="14114">MDTHRGDTRRAGEEGSSARQHGADATPVALPVGRFRTCGPGIDVDALRDHYTAHRCAQIPQVTDVTALKAAALSAYRRLSDEPLLDAQEHASDDGSLGYGFRFQRLDAKSDSPAHAERVTTVFRELGLLQ</sequence>
<protein>
    <submittedName>
        <fullName evidence="2">Uncharacterized protein</fullName>
    </submittedName>
</protein>
<reference evidence="2" key="1">
    <citation type="journal article" date="2014" name="Int. J. Syst. Evol. Microbiol.">
        <title>Complete genome sequence of Corynebacterium casei LMG S-19264T (=DSM 44701T), isolated from a smear-ripened cheese.</title>
        <authorList>
            <consortium name="US DOE Joint Genome Institute (JGI-PGF)"/>
            <person name="Walter F."/>
            <person name="Albersmeier A."/>
            <person name="Kalinowski J."/>
            <person name="Ruckert C."/>
        </authorList>
    </citation>
    <scope>NUCLEOTIDE SEQUENCE</scope>
    <source>
        <strain evidence="2">JCM 4386</strain>
    </source>
</reference>
<feature type="compositionally biased region" description="Basic and acidic residues" evidence="1">
    <location>
        <begin position="1"/>
        <end position="13"/>
    </location>
</feature>
<dbReference type="EMBL" id="BMTL01000005">
    <property type="protein sequence ID" value="GGR77584.1"/>
    <property type="molecule type" value="Genomic_DNA"/>
</dbReference>
<feature type="region of interest" description="Disordered" evidence="1">
    <location>
        <begin position="1"/>
        <end position="26"/>
    </location>
</feature>
<comment type="caution">
    <text evidence="2">The sequence shown here is derived from an EMBL/GenBank/DDBJ whole genome shotgun (WGS) entry which is preliminary data.</text>
</comment>
<organism evidence="2 3">
    <name type="scientific">Streptomyces humidus</name>
    <dbReference type="NCBI Taxonomy" id="52259"/>
    <lineage>
        <taxon>Bacteria</taxon>
        <taxon>Bacillati</taxon>
        <taxon>Actinomycetota</taxon>
        <taxon>Actinomycetes</taxon>
        <taxon>Kitasatosporales</taxon>
        <taxon>Streptomycetaceae</taxon>
        <taxon>Streptomyces</taxon>
    </lineage>
</organism>